<feature type="region of interest" description="Disordered" evidence="4">
    <location>
        <begin position="320"/>
        <end position="350"/>
    </location>
</feature>
<feature type="compositionally biased region" description="Polar residues" evidence="4">
    <location>
        <begin position="758"/>
        <end position="769"/>
    </location>
</feature>
<keyword evidence="7" id="KW-1185">Reference proteome</keyword>
<proteinExistence type="predicted"/>
<dbReference type="GO" id="GO:0005524">
    <property type="term" value="F:ATP binding"/>
    <property type="evidence" value="ECO:0007669"/>
    <property type="project" value="UniProtKB-KW"/>
</dbReference>
<dbReference type="PANTHER" id="PTHR24346">
    <property type="entry name" value="MAP/MICROTUBULE AFFINITY-REGULATING KINASE"/>
    <property type="match status" value="1"/>
</dbReference>
<dbReference type="Gramene" id="GBG91126">
    <property type="protein sequence ID" value="GBG91126"/>
    <property type="gene ID" value="CBR_g51928"/>
</dbReference>
<accession>A0A388M996</accession>
<comment type="caution">
    <text evidence="6">The sequence shown here is derived from an EMBL/GenBank/DDBJ whole genome shotgun (WGS) entry which is preliminary data.</text>
</comment>
<feature type="compositionally biased region" description="Low complexity" evidence="4">
    <location>
        <begin position="487"/>
        <end position="504"/>
    </location>
</feature>
<evidence type="ECO:0000259" key="5">
    <source>
        <dbReference type="PROSITE" id="PS50011"/>
    </source>
</evidence>
<evidence type="ECO:0000313" key="6">
    <source>
        <dbReference type="EMBL" id="GBG91126.1"/>
    </source>
</evidence>
<evidence type="ECO:0000256" key="1">
    <source>
        <dbReference type="ARBA" id="ARBA00022741"/>
    </source>
</evidence>
<organism evidence="6 7">
    <name type="scientific">Chara braunii</name>
    <name type="common">Braun's stonewort</name>
    <dbReference type="NCBI Taxonomy" id="69332"/>
    <lineage>
        <taxon>Eukaryota</taxon>
        <taxon>Viridiplantae</taxon>
        <taxon>Streptophyta</taxon>
        <taxon>Charophyceae</taxon>
        <taxon>Charales</taxon>
        <taxon>Characeae</taxon>
        <taxon>Chara</taxon>
    </lineage>
</organism>
<dbReference type="OrthoDB" id="541276at2759"/>
<dbReference type="SUPFAM" id="SSF103243">
    <property type="entry name" value="KA1-like"/>
    <property type="match status" value="1"/>
</dbReference>
<dbReference type="FunFam" id="1.10.510.10:FF:000571">
    <property type="entry name" value="Maternal embryonic leucine zipper kinase"/>
    <property type="match status" value="1"/>
</dbReference>
<feature type="domain" description="Protein kinase" evidence="5">
    <location>
        <begin position="27"/>
        <end position="288"/>
    </location>
</feature>
<evidence type="ECO:0000256" key="4">
    <source>
        <dbReference type="SAM" id="MobiDB-lite"/>
    </source>
</evidence>
<comment type="function">
    <text evidence="3">CIPK serine-threonine protein kinases interact with CBL proteins. Binding of a CBL protein to the regulatory NAF domain of CIPK protein lead to the activation of the kinase in a calcium-dependent manner.</text>
</comment>
<dbReference type="STRING" id="69332.A0A388M996"/>
<dbReference type="GO" id="GO:0005737">
    <property type="term" value="C:cytoplasm"/>
    <property type="evidence" value="ECO:0007669"/>
    <property type="project" value="TreeGrafter"/>
</dbReference>
<evidence type="ECO:0000256" key="3">
    <source>
        <dbReference type="ARBA" id="ARBA00058225"/>
    </source>
</evidence>
<dbReference type="SMART" id="SM00220">
    <property type="entry name" value="S_TKc"/>
    <property type="match status" value="1"/>
</dbReference>
<feature type="region of interest" description="Disordered" evidence="4">
    <location>
        <begin position="477"/>
        <end position="541"/>
    </location>
</feature>
<name>A0A388M996_CHABU</name>
<protein>
    <recommendedName>
        <fullName evidence="5">Protein kinase domain-containing protein</fullName>
    </recommendedName>
</protein>
<feature type="compositionally biased region" description="Polar residues" evidence="4">
    <location>
        <begin position="788"/>
        <end position="807"/>
    </location>
</feature>
<keyword evidence="2" id="KW-0067">ATP-binding</keyword>
<dbReference type="EMBL" id="BFEA01000874">
    <property type="protein sequence ID" value="GBG91126.1"/>
    <property type="molecule type" value="Genomic_DNA"/>
</dbReference>
<dbReference type="PANTHER" id="PTHR24346:SF109">
    <property type="entry name" value="PROTEIN KINASE DOMAIN-CONTAINING PROTEIN"/>
    <property type="match status" value="1"/>
</dbReference>
<dbReference type="PROSITE" id="PS00108">
    <property type="entry name" value="PROTEIN_KINASE_ST"/>
    <property type="match status" value="1"/>
</dbReference>
<dbReference type="Pfam" id="PF00069">
    <property type="entry name" value="Pkinase"/>
    <property type="match status" value="1"/>
</dbReference>
<dbReference type="SUPFAM" id="SSF56112">
    <property type="entry name" value="Protein kinase-like (PK-like)"/>
    <property type="match status" value="1"/>
</dbReference>
<dbReference type="InterPro" id="IPR028375">
    <property type="entry name" value="KA1/Ssp2_C"/>
</dbReference>
<keyword evidence="1" id="KW-0547">Nucleotide-binding</keyword>
<dbReference type="Proteomes" id="UP000265515">
    <property type="component" value="Unassembled WGS sequence"/>
</dbReference>
<dbReference type="Gene3D" id="1.10.510.10">
    <property type="entry name" value="Transferase(Phosphotransferase) domain 1"/>
    <property type="match status" value="1"/>
</dbReference>
<dbReference type="PROSITE" id="PS50011">
    <property type="entry name" value="PROTEIN_KINASE_DOM"/>
    <property type="match status" value="1"/>
</dbReference>
<dbReference type="GO" id="GO:0035556">
    <property type="term" value="P:intracellular signal transduction"/>
    <property type="evidence" value="ECO:0007669"/>
    <property type="project" value="TreeGrafter"/>
</dbReference>
<dbReference type="InterPro" id="IPR008271">
    <property type="entry name" value="Ser/Thr_kinase_AS"/>
</dbReference>
<gene>
    <name evidence="6" type="ORF">CBR_g51928</name>
</gene>
<feature type="compositionally biased region" description="Gly residues" evidence="4">
    <location>
        <begin position="31"/>
        <end position="40"/>
    </location>
</feature>
<feature type="region of interest" description="Disordered" evidence="4">
    <location>
        <begin position="564"/>
        <end position="583"/>
    </location>
</feature>
<dbReference type="InterPro" id="IPR000719">
    <property type="entry name" value="Prot_kinase_dom"/>
</dbReference>
<dbReference type="InterPro" id="IPR011009">
    <property type="entry name" value="Kinase-like_dom_sf"/>
</dbReference>
<feature type="compositionally biased region" description="Basic residues" evidence="4">
    <location>
        <begin position="809"/>
        <end position="823"/>
    </location>
</feature>
<evidence type="ECO:0000256" key="2">
    <source>
        <dbReference type="ARBA" id="ARBA00022840"/>
    </source>
</evidence>
<feature type="region of interest" description="Disordered" evidence="4">
    <location>
        <begin position="752"/>
        <end position="841"/>
    </location>
</feature>
<feature type="compositionally biased region" description="Basic residues" evidence="4">
    <location>
        <begin position="8"/>
        <end position="24"/>
    </location>
</feature>
<feature type="region of interest" description="Disordered" evidence="4">
    <location>
        <begin position="1"/>
        <end position="52"/>
    </location>
</feature>
<reference evidence="6 7" key="1">
    <citation type="journal article" date="2018" name="Cell">
        <title>The Chara Genome: Secondary Complexity and Implications for Plant Terrestrialization.</title>
        <authorList>
            <person name="Nishiyama T."/>
            <person name="Sakayama H."/>
            <person name="Vries J.D."/>
            <person name="Buschmann H."/>
            <person name="Saint-Marcoux D."/>
            <person name="Ullrich K.K."/>
            <person name="Haas F.B."/>
            <person name="Vanderstraeten L."/>
            <person name="Becker D."/>
            <person name="Lang D."/>
            <person name="Vosolsobe S."/>
            <person name="Rombauts S."/>
            <person name="Wilhelmsson P.K.I."/>
            <person name="Janitza P."/>
            <person name="Kern R."/>
            <person name="Heyl A."/>
            <person name="Rumpler F."/>
            <person name="Villalobos L.I.A.C."/>
            <person name="Clay J.M."/>
            <person name="Skokan R."/>
            <person name="Toyoda A."/>
            <person name="Suzuki Y."/>
            <person name="Kagoshima H."/>
            <person name="Schijlen E."/>
            <person name="Tajeshwar N."/>
            <person name="Catarino B."/>
            <person name="Hetherington A.J."/>
            <person name="Saltykova A."/>
            <person name="Bonnot C."/>
            <person name="Breuninger H."/>
            <person name="Symeonidi A."/>
            <person name="Radhakrishnan G.V."/>
            <person name="Van Nieuwerburgh F."/>
            <person name="Deforce D."/>
            <person name="Chang C."/>
            <person name="Karol K.G."/>
            <person name="Hedrich R."/>
            <person name="Ulvskov P."/>
            <person name="Glockner G."/>
            <person name="Delwiche C.F."/>
            <person name="Petrasek J."/>
            <person name="Van de Peer Y."/>
            <person name="Friml J."/>
            <person name="Beilby M."/>
            <person name="Dolan L."/>
            <person name="Kohara Y."/>
            <person name="Sugano S."/>
            <person name="Fujiyama A."/>
            <person name="Delaux P.-M."/>
            <person name="Quint M."/>
            <person name="TheiBen G."/>
            <person name="Hagemann M."/>
            <person name="Harholt J."/>
            <person name="Dunand C."/>
            <person name="Zachgo S."/>
            <person name="Langdale J."/>
            <person name="Maumus F."/>
            <person name="Straeten D.V.D."/>
            <person name="Gould S.B."/>
            <person name="Rensing S.A."/>
        </authorList>
    </citation>
    <scope>NUCLEOTIDE SEQUENCE [LARGE SCALE GENOMIC DNA]</scope>
    <source>
        <strain evidence="6 7">S276</strain>
    </source>
</reference>
<evidence type="ECO:0000313" key="7">
    <source>
        <dbReference type="Proteomes" id="UP000265515"/>
    </source>
</evidence>
<dbReference type="GO" id="GO:0004674">
    <property type="term" value="F:protein serine/threonine kinase activity"/>
    <property type="evidence" value="ECO:0007669"/>
    <property type="project" value="TreeGrafter"/>
</dbReference>
<sequence length="841" mass="89746">MKRDRVSLRGHRKKRCPRRQRQRRLRVDGFGLLGGGGGGGDGEEEEEGEHDCGNTDVAAKVLKKDRILEQQMEEKVRREIFLFSRLDHPNIVRLYRVVNQGRYMVLVIEYADNGELFDYIVQAVRLPESEARRIFQQIIAGLEHCHRRGVVHRDLKPENILLSGGANTLKIVKIADLGLGNLVREGAFLKTSCGSPNYAAPEVIGGKPYVGPEVDIWSAGVVLYTLLCGRLPFDEQSTTRLFHKILQGDYVPPSTALSLEARDLIARMLVVDPNLRFTIPEIRRHSWFFPWFIPQQMPAVPGQHQPQGNLGLPMGTMMPGGTGAGGGHNPAAADGPSRRSHPGGYARERFQLPPFPVNNPSLRVDSDPMLLNRVFGEQRFRLGFHVSGSTGSDAMRKVIACLNSLRVLWKRVGPYAMRCLWLRMPPEQPDTPDAPVQHLIMAPSADTAGSNHSHGPINALDLNASASLPVLHHHALNPVPTDRITPSTSARRMSTSSFATSSSSVQNAATRSQHLADGAASRGAAERRGSGSRSSLGGAGGAGAGVPSWNGLYGWDAGASGGAGGGGGGGGGMTGRQGEGGGAMLDRYHLEQGNHYSTMANAQGSHGLIQNNVMRADENHGHQSMYEAPGVVGGGDSAAGGGVVGTTMIIEEERREPQLVGFDLQLYQVPRVAGASALHPGTGLRDYLVDVDLLTQECTFPFLDFCAVLVGELLSVSRAGERLRAGARQAGGSALVGAGIGLGVASSGAVAVPGTASDPTGGSRRSSLAAQPAVSSRGPPRSQHLGVPTSQASSRGQQSHVPSSQVPGRTRRSHHGPAARTRRQVHEVADALPYPPLEQQQ</sequence>
<dbReference type="AlphaFoldDB" id="A0A388M996"/>